<keyword evidence="1" id="KW-0472">Membrane</keyword>
<keyword evidence="1" id="KW-0812">Transmembrane</keyword>
<organism evidence="3 4">
    <name type="scientific">Fusarium oxysporum (strain Fo5176)</name>
    <name type="common">Fusarium vascular wilt</name>
    <dbReference type="NCBI Taxonomy" id="660025"/>
    <lineage>
        <taxon>Eukaryota</taxon>
        <taxon>Fungi</taxon>
        <taxon>Dikarya</taxon>
        <taxon>Ascomycota</taxon>
        <taxon>Pezizomycotina</taxon>
        <taxon>Sordariomycetes</taxon>
        <taxon>Hypocreomycetidae</taxon>
        <taxon>Hypocreales</taxon>
        <taxon>Nectriaceae</taxon>
        <taxon>Fusarium</taxon>
        <taxon>Fusarium oxysporum species complex</taxon>
    </lineage>
</organism>
<name>A0A0D2XNR3_FUSOF</name>
<feature type="domain" description="Rhodopsin" evidence="2">
    <location>
        <begin position="58"/>
        <end position="109"/>
    </location>
</feature>
<proteinExistence type="predicted"/>
<dbReference type="EnsemblFungi" id="FOXG_05595T0">
    <property type="protein sequence ID" value="FOXG_05595P0"/>
    <property type="gene ID" value="FOXG_05595"/>
</dbReference>
<evidence type="ECO:0000259" key="2">
    <source>
        <dbReference type="Pfam" id="PF20684"/>
    </source>
</evidence>
<feature type="transmembrane region" description="Helical" evidence="1">
    <location>
        <begin position="80"/>
        <end position="102"/>
    </location>
</feature>
<feature type="transmembrane region" description="Helical" evidence="1">
    <location>
        <begin position="7"/>
        <end position="27"/>
    </location>
</feature>
<reference evidence="4" key="1">
    <citation type="journal article" date="2012" name="Mol. Plant Microbe Interact.">
        <title>A highly conserved effector in Fusarium oxysporum is required for full virulence on Arabidopsis.</title>
        <authorList>
            <person name="Thatcher L.F."/>
            <person name="Gardiner D.M."/>
            <person name="Kazan K."/>
            <person name="Manners J."/>
        </authorList>
    </citation>
    <scope>NUCLEOTIDE SEQUENCE [LARGE SCALE GENOMIC DNA]</scope>
    <source>
        <strain evidence="4">Fo5176</strain>
    </source>
</reference>
<dbReference type="Pfam" id="PF20684">
    <property type="entry name" value="Fung_rhodopsin"/>
    <property type="match status" value="1"/>
</dbReference>
<evidence type="ECO:0000256" key="1">
    <source>
        <dbReference type="SAM" id="Phobius"/>
    </source>
</evidence>
<dbReference type="Proteomes" id="UP000002489">
    <property type="component" value="Unassembled WGS sequence"/>
</dbReference>
<protein>
    <recommendedName>
        <fullName evidence="2">Rhodopsin domain-containing protein</fullName>
    </recommendedName>
</protein>
<dbReference type="InterPro" id="IPR049326">
    <property type="entry name" value="Rhodopsin_dom_fungi"/>
</dbReference>
<evidence type="ECO:0000313" key="3">
    <source>
        <dbReference type="EnsemblFungi" id="FOXG_05595P0"/>
    </source>
</evidence>
<feature type="transmembrane region" description="Helical" evidence="1">
    <location>
        <begin position="47"/>
        <end position="68"/>
    </location>
</feature>
<dbReference type="AlphaFoldDB" id="A0A0D2XNR3"/>
<accession>A0A0D2XNR3</accession>
<evidence type="ECO:0000313" key="4">
    <source>
        <dbReference type="Proteomes" id="UP000002489"/>
    </source>
</evidence>
<keyword evidence="1" id="KW-1133">Transmembrane helix</keyword>
<reference evidence="3" key="2">
    <citation type="submission" date="2025-08" db="UniProtKB">
        <authorList>
            <consortium name="EnsemblFungi"/>
        </authorList>
    </citation>
    <scope>IDENTIFICATION</scope>
    <source>
        <strain evidence="3">4287 / CBS 123668 / FGSC 9935 / NRRL 34936</strain>
    </source>
</reference>
<sequence length="165" mass="18341">IGWIFALGWFITSTVSMLILVHHPPAGPDLLIPSVDYQKEFTGRNSLSSPSIGLTPPDLILFCFPFFILKHLTLRTEQKLGLVGVFSLGAITMSVSLARFIISNAADYQLDYPSGKIDYAIENTYKHHKPRIQLEAVKPKSLFQHDRIQVEDCIAGLCGMGCHGR</sequence>